<feature type="transmembrane region" description="Helical" evidence="7">
    <location>
        <begin position="86"/>
        <end position="102"/>
    </location>
</feature>
<proteinExistence type="inferred from homology"/>
<evidence type="ECO:0000256" key="2">
    <source>
        <dbReference type="ARBA" id="ARBA00007400"/>
    </source>
</evidence>
<comment type="similarity">
    <text evidence="2">Belongs to the acyltransferase 3 family.</text>
</comment>
<keyword evidence="5 7" id="KW-1133">Transmembrane helix</keyword>
<dbReference type="Pfam" id="PF01757">
    <property type="entry name" value="Acyl_transf_3"/>
    <property type="match status" value="1"/>
</dbReference>
<feature type="transmembrane region" description="Helical" evidence="7">
    <location>
        <begin position="271"/>
        <end position="290"/>
    </location>
</feature>
<comment type="subcellular location">
    <subcellularLocation>
        <location evidence="1">Cell membrane</location>
        <topology evidence="1">Multi-pass membrane protein</topology>
    </subcellularLocation>
</comment>
<dbReference type="PANTHER" id="PTHR40074">
    <property type="entry name" value="O-ACETYLTRANSFERASE WECH"/>
    <property type="match status" value="1"/>
</dbReference>
<dbReference type="GO" id="GO:0016746">
    <property type="term" value="F:acyltransferase activity"/>
    <property type="evidence" value="ECO:0007669"/>
    <property type="project" value="UniProtKB-KW"/>
</dbReference>
<evidence type="ECO:0000256" key="3">
    <source>
        <dbReference type="ARBA" id="ARBA00022475"/>
    </source>
</evidence>
<feature type="transmembrane region" description="Helical" evidence="7">
    <location>
        <begin position="374"/>
        <end position="396"/>
    </location>
</feature>
<name>A0ABQ1V7S4_9NOCA</name>
<keyword evidence="9" id="KW-0012">Acyltransferase</keyword>
<protein>
    <submittedName>
        <fullName evidence="9">Acyltransferase</fullName>
    </submittedName>
</protein>
<feature type="transmembrane region" description="Helical" evidence="7">
    <location>
        <begin position="114"/>
        <end position="132"/>
    </location>
</feature>
<dbReference type="EMBL" id="BMCS01000003">
    <property type="protein sequence ID" value="GGF43103.1"/>
    <property type="molecule type" value="Genomic_DNA"/>
</dbReference>
<keyword evidence="9" id="KW-0808">Transferase</keyword>
<dbReference type="Proteomes" id="UP000632454">
    <property type="component" value="Unassembled WGS sequence"/>
</dbReference>
<keyword evidence="4 7" id="KW-0812">Transmembrane</keyword>
<evidence type="ECO:0000259" key="8">
    <source>
        <dbReference type="Pfam" id="PF01757"/>
    </source>
</evidence>
<feature type="domain" description="Acyltransferase 3" evidence="8">
    <location>
        <begin position="44"/>
        <end position="393"/>
    </location>
</feature>
<sequence>MDIPTRETKSSPAPTIIGDTKADDTPAVVTTVDSSKVGRDKHLYQLDLVRLITFGAVILDHVVMGASNPANAVAGGVELTVRYSRYGFFFLTGFVLGYQYRNRDLKPIEFWRRRFKLIGIPYVTWTIFYWIYSRYRGGGSDSLRDTVNSADHIVLSLKSLAYDLVTGNAWYHLYFLFVSMQIYLVFPLVLMVLKKTWGYHRYLLAISFAAHMTLLYFMVRPQSGFILEGPQGVVWTHLIITILPYQFFVLAGIVAALHFEKAHAFTVRWRKVIFSIGLIVLAATLVYFAHKVDVGEEMFRATNVFMPHNAFAYVATIAMLYGLGSMWKERRRPGSRADTFLRTAADRSFGIYLAHALALNELQPTIDDHRADPTWLVALIGYLATVALTVFIVEVLRRSPISLMTTGRNMVSWRDQTPVRSIVVGVVAIAVGVIVRGGFGLLVGDIISFTGALLIASAALVFWRQRSAVESAESTESVRV</sequence>
<keyword evidence="10" id="KW-1185">Reference proteome</keyword>
<evidence type="ECO:0000313" key="10">
    <source>
        <dbReference type="Proteomes" id="UP000632454"/>
    </source>
</evidence>
<feature type="transmembrane region" description="Helical" evidence="7">
    <location>
        <begin position="310"/>
        <end position="327"/>
    </location>
</feature>
<evidence type="ECO:0000313" key="9">
    <source>
        <dbReference type="EMBL" id="GGF43103.1"/>
    </source>
</evidence>
<feature type="transmembrane region" description="Helical" evidence="7">
    <location>
        <begin position="339"/>
        <end position="359"/>
    </location>
</feature>
<feature type="transmembrane region" description="Helical" evidence="7">
    <location>
        <begin position="239"/>
        <end position="259"/>
    </location>
</feature>
<keyword evidence="6 7" id="KW-0472">Membrane</keyword>
<organism evidence="9 10">
    <name type="scientific">Williamsia phyllosphaerae</name>
    <dbReference type="NCBI Taxonomy" id="885042"/>
    <lineage>
        <taxon>Bacteria</taxon>
        <taxon>Bacillati</taxon>
        <taxon>Actinomycetota</taxon>
        <taxon>Actinomycetes</taxon>
        <taxon>Mycobacteriales</taxon>
        <taxon>Nocardiaceae</taxon>
        <taxon>Williamsia</taxon>
    </lineage>
</organism>
<feature type="transmembrane region" description="Helical" evidence="7">
    <location>
        <begin position="202"/>
        <end position="219"/>
    </location>
</feature>
<dbReference type="PANTHER" id="PTHR40074:SF2">
    <property type="entry name" value="O-ACETYLTRANSFERASE WECH"/>
    <property type="match status" value="1"/>
</dbReference>
<evidence type="ECO:0000256" key="1">
    <source>
        <dbReference type="ARBA" id="ARBA00004651"/>
    </source>
</evidence>
<feature type="transmembrane region" description="Helical" evidence="7">
    <location>
        <begin position="48"/>
        <end position="66"/>
    </location>
</feature>
<gene>
    <name evidence="9" type="ORF">GCM10007298_43500</name>
</gene>
<evidence type="ECO:0000256" key="4">
    <source>
        <dbReference type="ARBA" id="ARBA00022692"/>
    </source>
</evidence>
<keyword evidence="3" id="KW-1003">Cell membrane</keyword>
<feature type="transmembrane region" description="Helical" evidence="7">
    <location>
        <begin position="441"/>
        <end position="463"/>
    </location>
</feature>
<dbReference type="InterPro" id="IPR002656">
    <property type="entry name" value="Acyl_transf_3_dom"/>
</dbReference>
<comment type="caution">
    <text evidence="9">The sequence shown here is derived from an EMBL/GenBank/DDBJ whole genome shotgun (WGS) entry which is preliminary data.</text>
</comment>
<accession>A0ABQ1V7S4</accession>
<feature type="transmembrane region" description="Helical" evidence="7">
    <location>
        <begin position="417"/>
        <end position="435"/>
    </location>
</feature>
<reference evidence="10" key="1">
    <citation type="journal article" date="2019" name="Int. J. Syst. Evol. Microbiol.">
        <title>The Global Catalogue of Microorganisms (GCM) 10K type strain sequencing project: providing services to taxonomists for standard genome sequencing and annotation.</title>
        <authorList>
            <consortium name="The Broad Institute Genomics Platform"/>
            <consortium name="The Broad Institute Genome Sequencing Center for Infectious Disease"/>
            <person name="Wu L."/>
            <person name="Ma J."/>
        </authorList>
    </citation>
    <scope>NUCLEOTIDE SEQUENCE [LARGE SCALE GENOMIC DNA]</scope>
    <source>
        <strain evidence="10">CCM 7855</strain>
    </source>
</reference>
<feature type="transmembrane region" description="Helical" evidence="7">
    <location>
        <begin position="169"/>
        <end position="190"/>
    </location>
</feature>
<evidence type="ECO:0000256" key="5">
    <source>
        <dbReference type="ARBA" id="ARBA00022989"/>
    </source>
</evidence>
<evidence type="ECO:0000256" key="6">
    <source>
        <dbReference type="ARBA" id="ARBA00023136"/>
    </source>
</evidence>
<evidence type="ECO:0000256" key="7">
    <source>
        <dbReference type="SAM" id="Phobius"/>
    </source>
</evidence>